<sequence length="1328" mass="146538">MLPEVDGEVQNKIEVDYIPWGMAKRDRDVDTGKFVYTCDDTDCVATRLHACIARNHVSLYHNHHEFYMILCTTDQDTWKTNPLAQVGQCVNEVNDEVPDIDTANALTACAANDNVEGNGYLDEVLAATDGLYPELSAESDPLILINGVRNDKALINVRYEVCKAIAKDQRPTLCADVTEDPDVPVDISVPTDKVKVQVYYSPYSTKSIDLIKLNAEGNDKGLYELMLPEVDGETKYNVEVDYIPWGRATRDTDTGTGKFTYSCAEGDDTCIATRLHACIARNHVSLYHNHHEFYMILCTTNQDTWTTDPLAQVAQCARNVNDEGPDEGTSDALKACAAVDNAEGNGYLNEVLAATDILYPGIDEASDPLVLINGKRSANALTDLKSAVCNAFTDESKPQACTNTPVPPDDKPLAKVQVFYSPFSAAAIDFIKLNKQDNPDGLYELMLPEIEGEVKYKIEVDYIPWGRATRDKGDTGFAYTCPDDDTDCIGTRLHACIARNHVSLYHNHHEFYMILCTTDQDTWKTNPLAQACIARAPSNHVPLYHNHHEFYMILCTTDQDTWKTNPLAQVVQCVNEMNDEFPDADTANVLTACAAKDNVEGNGYLDEVLAATDGLYPEITPALSKIRYEVCKAIPKELRPEPCSDVTEDPDVPVDISVPTDKVKVQVYYSPYNVTEDPDVPVDISVPTDKVKVQVYYSPYSGMPTDKVKVQVYYSPYSPKSIDLIKLNAEGNDKGLYELMLPEVEGETKYNVEVDYIPWGRAIRDTDTGTGKFTYTCAEGDDTCIATRLHVAQCARDVNDEGPDEGIADALKKYTCAEGDDTCIATRLHACIARNHVSLYHNHHEFYMILCTTNQDTWTTDPLAQVAQCARDVNDEGPDEGIADALKTCAAVDNTEGNGYLNEVLAATDILYPEIDEASDPLVLINGKRSANALIDLKTAVCNAFTDESRPQPCTNTPVPPDDKPLARVQVFYSPYNQAAIDFIKLNKQDNPDGLYELMLPEVEGEVKNKIEVDYIPWGRATRDKGDTGFAYTCPDDDTDCIGTRLHACIARNHVSLYHNHHEFYMILCTTDQDTWKTNPLAQVVQCVNEVNDEVPDPDTANALTACAAKDNVEGNGYLDEVLAATDGLYPEITPDVTEDPDVPVDISVPTDKVKVQVYYSPYSTKSIDLIKLNAEGNDKGLYELMLPEVDGETKYNVEVDYIPWGRATRDTDTGTGKFTYTCAEGDDTCIATRLHVAQCARDVNDEGPDEGTSDALKACAAVDNTEGNGYLNEVLAATDILYPGIDEASDPLVLINGKRSANALTDLKTAVCNAFTATTLYKYTSTT</sequence>
<keyword evidence="7" id="KW-1185">Reference proteome</keyword>
<reference evidence="6" key="1">
    <citation type="submission" date="2020-11" db="EMBL/GenBank/DDBJ databases">
        <authorList>
            <person name="Tran Van P."/>
        </authorList>
    </citation>
    <scope>NUCLEOTIDE SEQUENCE</scope>
</reference>
<dbReference type="Pfam" id="PF03227">
    <property type="entry name" value="GILT"/>
    <property type="match status" value="4"/>
</dbReference>
<dbReference type="EMBL" id="CAJPVJ010001813">
    <property type="protein sequence ID" value="CAG2165332.1"/>
    <property type="molecule type" value="Genomic_DNA"/>
</dbReference>
<dbReference type="EMBL" id="OC916638">
    <property type="protein sequence ID" value="CAD7644815.1"/>
    <property type="molecule type" value="Genomic_DNA"/>
</dbReference>
<evidence type="ECO:0000256" key="2">
    <source>
        <dbReference type="ARBA" id="ARBA00005679"/>
    </source>
</evidence>
<protein>
    <submittedName>
        <fullName evidence="6">Uncharacterized protein</fullName>
    </submittedName>
</protein>
<dbReference type="GO" id="GO:0016671">
    <property type="term" value="F:oxidoreductase activity, acting on a sulfur group of donors, disulfide as acceptor"/>
    <property type="evidence" value="ECO:0007669"/>
    <property type="project" value="InterPro"/>
</dbReference>
<keyword evidence="3" id="KW-0964">Secreted</keyword>
<proteinExistence type="inferred from homology"/>
<keyword evidence="4" id="KW-0732">Signal</keyword>
<dbReference type="OrthoDB" id="958254at2759"/>
<comment type="similarity">
    <text evidence="2">Belongs to the GILT family.</text>
</comment>
<name>A0A7R9LNL1_9ACAR</name>
<evidence type="ECO:0000256" key="4">
    <source>
        <dbReference type="ARBA" id="ARBA00022729"/>
    </source>
</evidence>
<organism evidence="6">
    <name type="scientific">Oppiella nova</name>
    <dbReference type="NCBI Taxonomy" id="334625"/>
    <lineage>
        <taxon>Eukaryota</taxon>
        <taxon>Metazoa</taxon>
        <taxon>Ecdysozoa</taxon>
        <taxon>Arthropoda</taxon>
        <taxon>Chelicerata</taxon>
        <taxon>Arachnida</taxon>
        <taxon>Acari</taxon>
        <taxon>Acariformes</taxon>
        <taxon>Sarcoptiformes</taxon>
        <taxon>Oribatida</taxon>
        <taxon>Brachypylina</taxon>
        <taxon>Oppioidea</taxon>
        <taxon>Oppiidae</taxon>
        <taxon>Oppiella</taxon>
    </lineage>
</organism>
<evidence type="ECO:0000256" key="3">
    <source>
        <dbReference type="ARBA" id="ARBA00022525"/>
    </source>
</evidence>
<dbReference type="PANTHER" id="PTHR13234">
    <property type="entry name" value="GAMMA-INTERFERON INDUCIBLE LYSOSOMAL THIOL REDUCTASE GILT"/>
    <property type="match status" value="1"/>
</dbReference>
<comment type="subcellular location">
    <subcellularLocation>
        <location evidence="1">Secreted</location>
    </subcellularLocation>
</comment>
<evidence type="ECO:0000256" key="1">
    <source>
        <dbReference type="ARBA" id="ARBA00004613"/>
    </source>
</evidence>
<dbReference type="InterPro" id="IPR004911">
    <property type="entry name" value="Interferon-induced_GILT"/>
</dbReference>
<evidence type="ECO:0000313" key="7">
    <source>
        <dbReference type="Proteomes" id="UP000728032"/>
    </source>
</evidence>
<evidence type="ECO:0000256" key="5">
    <source>
        <dbReference type="ARBA" id="ARBA00023180"/>
    </source>
</evidence>
<dbReference type="GO" id="GO:0005576">
    <property type="term" value="C:extracellular region"/>
    <property type="evidence" value="ECO:0007669"/>
    <property type="project" value="UniProtKB-SubCell"/>
</dbReference>
<accession>A0A7R9LNL1</accession>
<keyword evidence="5" id="KW-0325">Glycoprotein</keyword>
<dbReference type="Proteomes" id="UP000728032">
    <property type="component" value="Unassembled WGS sequence"/>
</dbReference>
<dbReference type="PANTHER" id="PTHR13234:SF8">
    <property type="entry name" value="GAMMA-INTERFERON-INDUCIBLE LYSOSOMAL THIOL REDUCTASE"/>
    <property type="match status" value="1"/>
</dbReference>
<evidence type="ECO:0000313" key="6">
    <source>
        <dbReference type="EMBL" id="CAD7644815.1"/>
    </source>
</evidence>
<gene>
    <name evidence="6" type="ORF">ONB1V03_LOCUS4875</name>
</gene>